<evidence type="ECO:0000313" key="20">
    <source>
        <dbReference type="WBParaSite" id="HDID_0000819201-mRNA-1"/>
    </source>
</evidence>
<dbReference type="WBParaSite" id="HDID_0000819201-mRNA-1">
    <property type="protein sequence ID" value="HDID_0000819201-mRNA-1"/>
    <property type="gene ID" value="HDID_0000819201"/>
</dbReference>
<evidence type="ECO:0000256" key="15">
    <source>
        <dbReference type="SAM" id="MobiDB-lite"/>
    </source>
</evidence>
<dbReference type="InterPro" id="IPR036397">
    <property type="entry name" value="RNaseH_sf"/>
</dbReference>
<reference evidence="17 19" key="3">
    <citation type="submission" date="2019-07" db="EMBL/GenBank/DDBJ databases">
        <authorList>
            <person name="Jastrzebski P J."/>
            <person name="Paukszto L."/>
            <person name="Jastrzebski P J."/>
        </authorList>
    </citation>
    <scope>NUCLEOTIDE SEQUENCE [LARGE SCALE GENOMIC DNA]</scope>
    <source>
        <strain evidence="17 19">WMS-il1</strain>
    </source>
</reference>
<keyword evidence="12" id="KW-0805">Transcription regulation</keyword>
<dbReference type="Proteomes" id="UP000321570">
    <property type="component" value="Unassembled WGS sequence"/>
</dbReference>
<dbReference type="EMBL" id="CABIJS010000222">
    <property type="protein sequence ID" value="VUZ46799.1"/>
    <property type="molecule type" value="Genomic_DNA"/>
</dbReference>
<dbReference type="SUPFAM" id="SSF53098">
    <property type="entry name" value="Ribonuclease H-like"/>
    <property type="match status" value="1"/>
</dbReference>
<keyword evidence="13" id="KW-0804">Transcription</keyword>
<keyword evidence="19" id="KW-1185">Reference proteome</keyword>
<dbReference type="GO" id="GO:0005634">
    <property type="term" value="C:nucleus"/>
    <property type="evidence" value="ECO:0007669"/>
    <property type="project" value="UniProtKB-SubCell"/>
</dbReference>
<dbReference type="GO" id="GO:0030014">
    <property type="term" value="C:CCR4-NOT complex"/>
    <property type="evidence" value="ECO:0007669"/>
    <property type="project" value="InterPro"/>
</dbReference>
<dbReference type="PANTHER" id="PTHR10797">
    <property type="entry name" value="CCR4-NOT TRANSCRIPTION COMPLEX SUBUNIT"/>
    <property type="match status" value="1"/>
</dbReference>
<dbReference type="EMBL" id="UYSG01011042">
    <property type="protein sequence ID" value="VDL60508.1"/>
    <property type="molecule type" value="Genomic_DNA"/>
</dbReference>
<keyword evidence="7" id="KW-0540">Nuclease</keyword>
<dbReference type="GO" id="GO:0004535">
    <property type="term" value="F:poly(A)-specific ribonuclease activity"/>
    <property type="evidence" value="ECO:0007669"/>
    <property type="project" value="UniProtKB-EC"/>
</dbReference>
<comment type="subcellular location">
    <subcellularLocation>
        <location evidence="3">Cytoplasm</location>
    </subcellularLocation>
    <subcellularLocation>
        <location evidence="2">Nucleus</location>
    </subcellularLocation>
</comment>
<evidence type="ECO:0000256" key="11">
    <source>
        <dbReference type="ARBA" id="ARBA00022884"/>
    </source>
</evidence>
<comment type="catalytic activity">
    <reaction evidence="1">
        <text>Exonucleolytic cleavage of poly(A) to 5'-AMP.</text>
        <dbReference type="EC" id="3.1.13.4"/>
    </reaction>
</comment>
<evidence type="ECO:0000313" key="17">
    <source>
        <dbReference type="EMBL" id="VUZ46799.1"/>
    </source>
</evidence>
<evidence type="ECO:0000256" key="3">
    <source>
        <dbReference type="ARBA" id="ARBA00004496"/>
    </source>
</evidence>
<sequence length="402" mass="44758">MQSYREAIPVTQNGYVIPTSVINSNNNPESSFPNSSQKYNMAVAADMFGNQNRLGIPPNHLSHSLSYQPNSFPRIHPVSTSADCHGYNGYSSIPRVYEVWSSNFAEGIILLRKLTKNAKFVAVDTEFPGIVAKVHGEFMDSVDQAYHNIKANTEIMRPIQLGFSFFDDNGVCLEAPSTVQFNLNWNVDSDTHATESINLLQASGIDFYKLKRDGIDHDEFAEAMIGVGLACNPDLTWVGFHSAYDFAYLMKVCTGWGQMPFDWKEFNKLLQLFFPRVVDLKTLLAHHGIFKGGLQEVADNLKVRRCGSKHQAGSDSMLTGETFFRFLEKHSRGNDVGEILNLIYGFNFAPIIPGNHNPLLNGSHHKIETAEENFDPDDKKTHSAGESGRSSPESSLDGHKSS</sequence>
<dbReference type="GO" id="GO:0046872">
    <property type="term" value="F:metal ion binding"/>
    <property type="evidence" value="ECO:0007669"/>
    <property type="project" value="UniProtKB-KW"/>
</dbReference>
<evidence type="ECO:0000256" key="9">
    <source>
        <dbReference type="ARBA" id="ARBA00022801"/>
    </source>
</evidence>
<comment type="similarity">
    <text evidence="4">Belongs to the CAF1 family.</text>
</comment>
<evidence type="ECO:0000256" key="10">
    <source>
        <dbReference type="ARBA" id="ARBA00022839"/>
    </source>
</evidence>
<proteinExistence type="inferred from homology"/>
<reference evidence="20" key="1">
    <citation type="submission" date="2017-02" db="UniProtKB">
        <authorList>
            <consortium name="WormBaseParasite"/>
        </authorList>
    </citation>
    <scope>IDENTIFICATION</scope>
</reference>
<keyword evidence="10" id="KW-0269">Exonuclease</keyword>
<dbReference type="Pfam" id="PF04857">
    <property type="entry name" value="CAF1"/>
    <property type="match status" value="2"/>
</dbReference>
<dbReference type="InterPro" id="IPR012337">
    <property type="entry name" value="RNaseH-like_sf"/>
</dbReference>
<evidence type="ECO:0000256" key="8">
    <source>
        <dbReference type="ARBA" id="ARBA00022723"/>
    </source>
</evidence>
<keyword evidence="11" id="KW-0694">RNA-binding</keyword>
<evidence type="ECO:0000313" key="16">
    <source>
        <dbReference type="EMBL" id="VDL60508.1"/>
    </source>
</evidence>
<dbReference type="InterPro" id="IPR006941">
    <property type="entry name" value="RNase_CAF1"/>
</dbReference>
<keyword evidence="6" id="KW-0963">Cytoplasm</keyword>
<keyword evidence="14" id="KW-0539">Nucleus</keyword>
<evidence type="ECO:0000256" key="5">
    <source>
        <dbReference type="ARBA" id="ARBA00012161"/>
    </source>
</evidence>
<evidence type="ECO:0000313" key="18">
    <source>
        <dbReference type="Proteomes" id="UP000274504"/>
    </source>
</evidence>
<reference evidence="16 18" key="2">
    <citation type="submission" date="2018-11" db="EMBL/GenBank/DDBJ databases">
        <authorList>
            <consortium name="Pathogen Informatics"/>
        </authorList>
    </citation>
    <scope>NUCLEOTIDE SEQUENCE [LARGE SCALE GENOMIC DNA]</scope>
</reference>
<evidence type="ECO:0000256" key="4">
    <source>
        <dbReference type="ARBA" id="ARBA00008372"/>
    </source>
</evidence>
<accession>A0A0R3SSD0</accession>
<name>A0A0R3SSD0_HYMDI</name>
<evidence type="ECO:0000256" key="6">
    <source>
        <dbReference type="ARBA" id="ARBA00022490"/>
    </source>
</evidence>
<evidence type="ECO:0000256" key="14">
    <source>
        <dbReference type="ARBA" id="ARBA00023242"/>
    </source>
</evidence>
<organism evidence="20">
    <name type="scientific">Hymenolepis diminuta</name>
    <name type="common">Rat tapeworm</name>
    <dbReference type="NCBI Taxonomy" id="6216"/>
    <lineage>
        <taxon>Eukaryota</taxon>
        <taxon>Metazoa</taxon>
        <taxon>Spiralia</taxon>
        <taxon>Lophotrochozoa</taxon>
        <taxon>Platyhelminthes</taxon>
        <taxon>Cestoda</taxon>
        <taxon>Eucestoda</taxon>
        <taxon>Cyclophyllidea</taxon>
        <taxon>Hymenolepididae</taxon>
        <taxon>Hymenolepis</taxon>
    </lineage>
</organism>
<evidence type="ECO:0000256" key="1">
    <source>
        <dbReference type="ARBA" id="ARBA00001663"/>
    </source>
</evidence>
<evidence type="ECO:0000256" key="13">
    <source>
        <dbReference type="ARBA" id="ARBA00023163"/>
    </source>
</evidence>
<evidence type="ECO:0000313" key="19">
    <source>
        <dbReference type="Proteomes" id="UP000321570"/>
    </source>
</evidence>
<dbReference type="EC" id="3.1.13.4" evidence="5"/>
<dbReference type="GO" id="GO:0003723">
    <property type="term" value="F:RNA binding"/>
    <property type="evidence" value="ECO:0007669"/>
    <property type="project" value="UniProtKB-KW"/>
</dbReference>
<dbReference type="Proteomes" id="UP000274504">
    <property type="component" value="Unassembled WGS sequence"/>
</dbReference>
<dbReference type="InterPro" id="IPR039637">
    <property type="entry name" value="CNOT7/CNOT8/Pop2"/>
</dbReference>
<dbReference type="STRING" id="6216.A0A0R3SSD0"/>
<gene>
    <name evidence="16" type="ORF">HDID_LOCUS8190</name>
    <name evidence="17" type="ORF">WMSIL1_LOCUS6691</name>
</gene>
<keyword evidence="9" id="KW-0378">Hydrolase</keyword>
<feature type="region of interest" description="Disordered" evidence="15">
    <location>
        <begin position="368"/>
        <end position="402"/>
    </location>
</feature>
<evidence type="ECO:0000256" key="12">
    <source>
        <dbReference type="ARBA" id="ARBA00023015"/>
    </source>
</evidence>
<dbReference type="GO" id="GO:0005737">
    <property type="term" value="C:cytoplasm"/>
    <property type="evidence" value="ECO:0007669"/>
    <property type="project" value="UniProtKB-SubCell"/>
</dbReference>
<dbReference type="AlphaFoldDB" id="A0A0R3SSD0"/>
<evidence type="ECO:0000256" key="2">
    <source>
        <dbReference type="ARBA" id="ARBA00004123"/>
    </source>
</evidence>
<keyword evidence="8" id="KW-0479">Metal-binding</keyword>
<protein>
    <recommendedName>
        <fullName evidence="5">poly(A)-specific ribonuclease</fullName>
        <ecNumber evidence="5">3.1.13.4</ecNumber>
    </recommendedName>
</protein>
<evidence type="ECO:0000256" key="7">
    <source>
        <dbReference type="ARBA" id="ARBA00022722"/>
    </source>
</evidence>
<dbReference type="Gene3D" id="3.30.420.10">
    <property type="entry name" value="Ribonuclease H-like superfamily/Ribonuclease H"/>
    <property type="match status" value="1"/>
</dbReference>
<dbReference type="OrthoDB" id="1164111at2759"/>